<accession>D6XSH4</accession>
<reference evidence="1" key="1">
    <citation type="submission" date="2009-10" db="EMBL/GenBank/DDBJ databases">
        <title>Complete sequence of Bacillus selenitireducens MLS10.</title>
        <authorList>
            <consortium name="US DOE Joint Genome Institute"/>
            <person name="Lucas S."/>
            <person name="Copeland A."/>
            <person name="Lapidus A."/>
            <person name="Glavina del Rio T."/>
            <person name="Dalin E."/>
            <person name="Tice H."/>
            <person name="Bruce D."/>
            <person name="Goodwin L."/>
            <person name="Pitluck S."/>
            <person name="Sims D."/>
            <person name="Brettin T."/>
            <person name="Detter J.C."/>
            <person name="Han C."/>
            <person name="Larimer F."/>
            <person name="Land M."/>
            <person name="Hauser L."/>
            <person name="Kyrpides N."/>
            <person name="Ovchinnikova G."/>
            <person name="Stolz J."/>
        </authorList>
    </citation>
    <scope>NUCLEOTIDE SEQUENCE [LARGE SCALE GENOMIC DNA]</scope>
    <source>
        <strain evidence="1">MLS10</strain>
    </source>
</reference>
<dbReference type="STRING" id="439292.Bsel_1248"/>
<keyword evidence="2" id="KW-1185">Reference proteome</keyword>
<dbReference type="OrthoDB" id="2973831at2"/>
<dbReference type="KEGG" id="bse:Bsel_1248"/>
<protein>
    <submittedName>
        <fullName evidence="1">Uncharacterized protein</fullName>
    </submittedName>
</protein>
<proteinExistence type="predicted"/>
<dbReference type="HOGENOM" id="CLU_2505820_0_0_9"/>
<sequence>MNRYRTGTRTIMIRRAFDWTGQTGYEAWTKEHASIFAPVIGLLIRDLQELSVIRDGETILWQIEAPMEAEEMNAINDEVRAFKFE</sequence>
<organism evidence="1 2">
    <name type="scientific">Bacillus selenitireducens (strain ATCC 700615 / DSM 15326 / MLS10)</name>
    <dbReference type="NCBI Taxonomy" id="439292"/>
    <lineage>
        <taxon>Bacteria</taxon>
        <taxon>Bacillati</taxon>
        <taxon>Bacillota</taxon>
        <taxon>Bacilli</taxon>
        <taxon>Bacillales</taxon>
        <taxon>Bacillaceae</taxon>
        <taxon>Salisediminibacterium</taxon>
    </lineage>
</organism>
<dbReference type="EMBL" id="CP001791">
    <property type="protein sequence ID" value="ADH98760.1"/>
    <property type="molecule type" value="Genomic_DNA"/>
</dbReference>
<dbReference type="Proteomes" id="UP000000271">
    <property type="component" value="Chromosome"/>
</dbReference>
<evidence type="ECO:0000313" key="2">
    <source>
        <dbReference type="Proteomes" id="UP000000271"/>
    </source>
</evidence>
<dbReference type="RefSeq" id="WP_013172184.1">
    <property type="nucleotide sequence ID" value="NC_014219.1"/>
</dbReference>
<dbReference type="AlphaFoldDB" id="D6XSH4"/>
<gene>
    <name evidence="1" type="ordered locus">Bsel_1248</name>
</gene>
<evidence type="ECO:0000313" key="1">
    <source>
        <dbReference type="EMBL" id="ADH98760.1"/>
    </source>
</evidence>
<name>D6XSH4_BACIE</name>